<dbReference type="EMBL" id="DF820457">
    <property type="protein sequence ID" value="GAK51236.1"/>
    <property type="molecule type" value="Genomic_DNA"/>
</dbReference>
<dbReference type="Proteomes" id="UP000030700">
    <property type="component" value="Unassembled WGS sequence"/>
</dbReference>
<sequence length="125" mass="14201">MIPRRRIVFSNIIGLFLAFWSMGQQQVNGNEYVLYAYVPSPQYVMMPPSAPFMMAIPPTPIVSAQQICASQIGWQWRSEGFAMCFRPGNVPCPNGYPWMRRATERYTVCISMDNPSYLLPGSPIN</sequence>
<dbReference type="EMBL" id="DF820457">
    <property type="protein sequence ID" value="GAK51232.1"/>
    <property type="molecule type" value="Genomic_DNA"/>
</dbReference>
<proteinExistence type="predicted"/>
<dbReference type="HOGENOM" id="CLU_1988237_0_0_0"/>
<keyword evidence="3" id="KW-1185">Reference proteome</keyword>
<reference evidence="2" key="1">
    <citation type="journal article" date="2015" name="PeerJ">
        <title>First genomic representation of candidate bacterial phylum KSB3 points to enhanced environmental sensing as a trigger of wastewater bulking.</title>
        <authorList>
            <person name="Sekiguchi Y."/>
            <person name="Ohashi A."/>
            <person name="Parks D.H."/>
            <person name="Yamauchi T."/>
            <person name="Tyson G.W."/>
            <person name="Hugenholtz P."/>
        </authorList>
    </citation>
    <scope>NUCLEOTIDE SEQUENCE [LARGE SCALE GENOMIC DNA]</scope>
</reference>
<dbReference type="AlphaFoldDB" id="A0A081BLH0"/>
<organism evidence="2">
    <name type="scientific">Candidatus Moduliflexus flocculans</name>
    <dbReference type="NCBI Taxonomy" id="1499966"/>
    <lineage>
        <taxon>Bacteria</taxon>
        <taxon>Candidatus Moduliflexota</taxon>
        <taxon>Candidatus Moduliflexia</taxon>
        <taxon>Candidatus Moduliflexales</taxon>
        <taxon>Candidatus Moduliflexaceae</taxon>
    </lineage>
</organism>
<evidence type="ECO:0000313" key="1">
    <source>
        <dbReference type="EMBL" id="GAK51232.1"/>
    </source>
</evidence>
<evidence type="ECO:0000313" key="2">
    <source>
        <dbReference type="EMBL" id="GAK51236.1"/>
    </source>
</evidence>
<accession>A0A081BLH0</accession>
<gene>
    <name evidence="1" type="ORF">U14_02475</name>
    <name evidence="2" type="ORF">U14_02479</name>
</gene>
<evidence type="ECO:0000313" key="3">
    <source>
        <dbReference type="Proteomes" id="UP000030700"/>
    </source>
</evidence>
<name>A0A081BLH0_9BACT</name>
<protein>
    <submittedName>
        <fullName evidence="2">Uncharacterized protein</fullName>
    </submittedName>
</protein>